<dbReference type="AlphaFoldDB" id="A0AAP4FZF0"/>
<dbReference type="Pfam" id="PF05638">
    <property type="entry name" value="T6SS_HCP"/>
    <property type="match status" value="1"/>
</dbReference>
<dbReference type="Gene3D" id="2.30.110.20">
    <property type="entry name" value="Hcp1-like"/>
    <property type="match status" value="1"/>
</dbReference>
<dbReference type="InterPro" id="IPR052947">
    <property type="entry name" value="T6SS_Hcp1_domain"/>
</dbReference>
<name>A0AAP4FZF0_9ENTR</name>
<dbReference type="PANTHER" id="PTHR34319">
    <property type="entry name" value="MAJOR EXPORTED PROTEIN"/>
    <property type="match status" value="1"/>
</dbReference>
<proteinExistence type="predicted"/>
<gene>
    <name evidence="1" type="ORF">QQF32_24245</name>
</gene>
<accession>A0AAP4FZF0</accession>
<evidence type="ECO:0000313" key="1">
    <source>
        <dbReference type="EMBL" id="MDK9366310.1"/>
    </source>
</evidence>
<keyword evidence="2" id="KW-1185">Reference proteome</keyword>
<dbReference type="EMBL" id="JASSOM010000094">
    <property type="protein sequence ID" value="MDK9366310.1"/>
    <property type="molecule type" value="Genomic_DNA"/>
</dbReference>
<dbReference type="InterPro" id="IPR008514">
    <property type="entry name" value="T6SS_Hcp"/>
</dbReference>
<dbReference type="RefSeq" id="WP_282495171.1">
    <property type="nucleotide sequence ID" value="NZ_JASCAP010000043.1"/>
</dbReference>
<dbReference type="NCBIfam" id="TIGR03344">
    <property type="entry name" value="VI_effect_Hcp1"/>
    <property type="match status" value="1"/>
</dbReference>
<sequence length="159" mass="17665">MAGLVYLTLVGEIQGLISSGCLTQASVGNKAQVAHGDQILVYSLSHTLSRERNVNHHNVSIVKPLDKSSPLLAKAITDNESLSCVFDFYRTDKAGCMECYYRLKLTDARIAELDLHIPHSVSQNGKEAQDRVSFSYKSISWEHVNAGTSTYSLWEENIF</sequence>
<evidence type="ECO:0000313" key="2">
    <source>
        <dbReference type="Proteomes" id="UP001223214"/>
    </source>
</evidence>
<organism evidence="1 2">
    <name type="scientific">Lelliottia wanjuensis</name>
    <dbReference type="NCBI Taxonomy" id="3050585"/>
    <lineage>
        <taxon>Bacteria</taxon>
        <taxon>Pseudomonadati</taxon>
        <taxon>Pseudomonadota</taxon>
        <taxon>Gammaproteobacteria</taxon>
        <taxon>Enterobacterales</taxon>
        <taxon>Enterobacteriaceae</taxon>
        <taxon>Lelliottia</taxon>
    </lineage>
</organism>
<dbReference type="SUPFAM" id="SSF141452">
    <property type="entry name" value="Hcp1-like"/>
    <property type="match status" value="1"/>
</dbReference>
<reference evidence="1 2" key="1">
    <citation type="submission" date="2023-06" db="EMBL/GenBank/DDBJ databases">
        <title>Identification and characterization of antibiotic-resistant Gram-negative bacteria.</title>
        <authorList>
            <person name="Cho G.-S."/>
            <person name="Lee J."/>
            <person name="Tai E."/>
            <person name="Jeong S."/>
            <person name="Kim I."/>
            <person name="Kim B.-E."/>
            <person name="Jeong M.-I."/>
            <person name="Oh K.-K."/>
            <person name="Franz C.M.A.P."/>
        </authorList>
    </citation>
    <scope>NUCLEOTIDE SEQUENCE [LARGE SCALE GENOMIC DNA]</scope>
    <source>
        <strain evidence="1 2">V106_12</strain>
    </source>
</reference>
<dbReference type="PANTHER" id="PTHR34319:SF7">
    <property type="entry name" value="HNH ENDONUCLEASE DOMAIN-CONTAINING PROTEIN"/>
    <property type="match status" value="1"/>
</dbReference>
<dbReference type="Proteomes" id="UP001223214">
    <property type="component" value="Unassembled WGS sequence"/>
</dbReference>
<comment type="caution">
    <text evidence="1">The sequence shown here is derived from an EMBL/GenBank/DDBJ whole genome shotgun (WGS) entry which is preliminary data.</text>
</comment>
<protein>
    <submittedName>
        <fullName evidence="1">Hcp family type VI secretion system effector</fullName>
    </submittedName>
</protein>
<dbReference type="InterPro" id="IPR036624">
    <property type="entry name" value="Hcp1-lik_sf"/>
</dbReference>